<protein>
    <recommendedName>
        <fullName evidence="5">HTH tetR-type domain-containing protein</fullName>
    </recommendedName>
</protein>
<dbReference type="EMBL" id="BAABGY010000015">
    <property type="protein sequence ID" value="GAA4341451.1"/>
    <property type="molecule type" value="Genomic_DNA"/>
</dbReference>
<evidence type="ECO:0000256" key="2">
    <source>
        <dbReference type="ARBA" id="ARBA00023125"/>
    </source>
</evidence>
<keyword evidence="1" id="KW-0805">Transcription regulation</keyword>
<dbReference type="Pfam" id="PF00440">
    <property type="entry name" value="TetR_N"/>
    <property type="match status" value="1"/>
</dbReference>
<evidence type="ECO:0000313" key="6">
    <source>
        <dbReference type="EMBL" id="GAA4341451.1"/>
    </source>
</evidence>
<dbReference type="Proteomes" id="UP001501725">
    <property type="component" value="Unassembled WGS sequence"/>
</dbReference>
<gene>
    <name evidence="6" type="ORF">GCM10023184_39910</name>
</gene>
<dbReference type="InterPro" id="IPR050109">
    <property type="entry name" value="HTH-type_TetR-like_transc_reg"/>
</dbReference>
<dbReference type="InterPro" id="IPR009057">
    <property type="entry name" value="Homeodomain-like_sf"/>
</dbReference>
<proteinExistence type="predicted"/>
<evidence type="ECO:0000256" key="3">
    <source>
        <dbReference type="ARBA" id="ARBA00023163"/>
    </source>
</evidence>
<feature type="domain" description="HTH tetR-type" evidence="5">
    <location>
        <begin position="6"/>
        <end position="66"/>
    </location>
</feature>
<dbReference type="SUPFAM" id="SSF46689">
    <property type="entry name" value="Homeodomain-like"/>
    <property type="match status" value="1"/>
</dbReference>
<keyword evidence="2 4" id="KW-0238">DNA-binding</keyword>
<dbReference type="InterPro" id="IPR001647">
    <property type="entry name" value="HTH_TetR"/>
</dbReference>
<evidence type="ECO:0000259" key="5">
    <source>
        <dbReference type="PROSITE" id="PS50977"/>
    </source>
</evidence>
<reference evidence="7" key="1">
    <citation type="journal article" date="2019" name="Int. J. Syst. Evol. Microbiol.">
        <title>The Global Catalogue of Microorganisms (GCM) 10K type strain sequencing project: providing services to taxonomists for standard genome sequencing and annotation.</title>
        <authorList>
            <consortium name="The Broad Institute Genomics Platform"/>
            <consortium name="The Broad Institute Genome Sequencing Center for Infectious Disease"/>
            <person name="Wu L."/>
            <person name="Ma J."/>
        </authorList>
    </citation>
    <scope>NUCLEOTIDE SEQUENCE [LARGE SCALE GENOMIC DNA]</scope>
    <source>
        <strain evidence="7">JCM 17919</strain>
    </source>
</reference>
<keyword evidence="3" id="KW-0804">Transcription</keyword>
<dbReference type="PROSITE" id="PS50977">
    <property type="entry name" value="HTH_TETR_2"/>
    <property type="match status" value="1"/>
</dbReference>
<evidence type="ECO:0000256" key="4">
    <source>
        <dbReference type="PROSITE-ProRule" id="PRU00335"/>
    </source>
</evidence>
<organism evidence="6 7">
    <name type="scientific">Flaviaesturariibacter amylovorans</name>
    <dbReference type="NCBI Taxonomy" id="1084520"/>
    <lineage>
        <taxon>Bacteria</taxon>
        <taxon>Pseudomonadati</taxon>
        <taxon>Bacteroidota</taxon>
        <taxon>Chitinophagia</taxon>
        <taxon>Chitinophagales</taxon>
        <taxon>Chitinophagaceae</taxon>
        <taxon>Flaviaestuariibacter</taxon>
    </lineage>
</organism>
<accession>A0ABP8HN03</accession>
<dbReference type="Gene3D" id="1.10.357.10">
    <property type="entry name" value="Tetracycline Repressor, domain 2"/>
    <property type="match status" value="1"/>
</dbReference>
<comment type="caution">
    <text evidence="6">The sequence shown here is derived from an EMBL/GenBank/DDBJ whole genome shotgun (WGS) entry which is preliminary data.</text>
</comment>
<dbReference type="PANTHER" id="PTHR30055">
    <property type="entry name" value="HTH-TYPE TRANSCRIPTIONAL REGULATOR RUTR"/>
    <property type="match status" value="1"/>
</dbReference>
<feature type="DNA-binding region" description="H-T-H motif" evidence="4">
    <location>
        <begin position="29"/>
        <end position="48"/>
    </location>
</feature>
<evidence type="ECO:0000313" key="7">
    <source>
        <dbReference type="Proteomes" id="UP001501725"/>
    </source>
</evidence>
<dbReference type="PANTHER" id="PTHR30055:SF234">
    <property type="entry name" value="HTH-TYPE TRANSCRIPTIONAL REGULATOR BETI"/>
    <property type="match status" value="1"/>
</dbReference>
<name>A0ABP8HN03_9BACT</name>
<dbReference type="RefSeq" id="WP_345257671.1">
    <property type="nucleotide sequence ID" value="NZ_BAABGY010000015.1"/>
</dbReference>
<keyword evidence="7" id="KW-1185">Reference proteome</keyword>
<sequence>MRTRDEAKTQAIRLEAMALIVKEGFDGLSMHKLARSVGVSVATIYIYYKDREDLLLSLCREETARMTAAMLEGFDPALPFAEGLRIQWRNRARFFLEHPVEAEFMERMRHSPYHEKAMKFLGTEFTDAMWAFVRNAVRRKECVKLPIEVYWSVAYAPLYQLLKFHHDGTRFPGGEPFTLTDAAMNGALKLVLKALAP</sequence>
<evidence type="ECO:0000256" key="1">
    <source>
        <dbReference type="ARBA" id="ARBA00023015"/>
    </source>
</evidence>